<name>A0A9D9NN15_9BACT</name>
<evidence type="ECO:0000256" key="1">
    <source>
        <dbReference type="SAM" id="MobiDB-lite"/>
    </source>
</evidence>
<evidence type="ECO:0000313" key="2">
    <source>
        <dbReference type="EMBL" id="MBO8479465.1"/>
    </source>
</evidence>
<reference evidence="2" key="2">
    <citation type="journal article" date="2021" name="PeerJ">
        <title>Extensive microbial diversity within the chicken gut microbiome revealed by metagenomics and culture.</title>
        <authorList>
            <person name="Gilroy R."/>
            <person name="Ravi A."/>
            <person name="Getino M."/>
            <person name="Pursley I."/>
            <person name="Horton D.L."/>
            <person name="Alikhan N.F."/>
            <person name="Baker D."/>
            <person name="Gharbi K."/>
            <person name="Hall N."/>
            <person name="Watson M."/>
            <person name="Adriaenssens E.M."/>
            <person name="Foster-Nyarko E."/>
            <person name="Jarju S."/>
            <person name="Secka A."/>
            <person name="Antonio M."/>
            <person name="Oren A."/>
            <person name="Chaudhuri R.R."/>
            <person name="La Ragione R."/>
            <person name="Hildebrand F."/>
            <person name="Pallen M.J."/>
        </authorList>
    </citation>
    <scope>NUCLEOTIDE SEQUENCE</scope>
    <source>
        <strain evidence="2">2478</strain>
    </source>
</reference>
<reference evidence="2" key="1">
    <citation type="submission" date="2020-10" db="EMBL/GenBank/DDBJ databases">
        <authorList>
            <person name="Gilroy R."/>
        </authorList>
    </citation>
    <scope>NUCLEOTIDE SEQUENCE</scope>
    <source>
        <strain evidence="2">2478</strain>
    </source>
</reference>
<organism evidence="2 3">
    <name type="scientific">Candidatus Cryptobacteroides excrementipullorum</name>
    <dbReference type="NCBI Taxonomy" id="2840761"/>
    <lineage>
        <taxon>Bacteria</taxon>
        <taxon>Pseudomonadati</taxon>
        <taxon>Bacteroidota</taxon>
        <taxon>Bacteroidia</taxon>
        <taxon>Bacteroidales</taxon>
        <taxon>Candidatus Cryptobacteroides</taxon>
    </lineage>
</organism>
<dbReference type="Proteomes" id="UP000823771">
    <property type="component" value="Unassembled WGS sequence"/>
</dbReference>
<accession>A0A9D9NN15</accession>
<evidence type="ECO:0000313" key="3">
    <source>
        <dbReference type="Proteomes" id="UP000823771"/>
    </source>
</evidence>
<proteinExistence type="predicted"/>
<sequence length="96" mass="10554">MKHHIILIEGMAAALMESVAYMQSVRAELISTVAIQYYTLLSLEAQETIYEQTENQICSLTGKPSGSIIPRGSLGSWKAPESIREGSQLRRAGKQS</sequence>
<gene>
    <name evidence="2" type="ORF">IAB80_11360</name>
</gene>
<dbReference type="AlphaFoldDB" id="A0A9D9NN15"/>
<comment type="caution">
    <text evidence="2">The sequence shown here is derived from an EMBL/GenBank/DDBJ whole genome shotgun (WGS) entry which is preliminary data.</text>
</comment>
<protein>
    <submittedName>
        <fullName evidence="2">Uncharacterized protein</fullName>
    </submittedName>
</protein>
<feature type="region of interest" description="Disordered" evidence="1">
    <location>
        <begin position="65"/>
        <end position="96"/>
    </location>
</feature>
<dbReference type="EMBL" id="JADILZ010000110">
    <property type="protein sequence ID" value="MBO8479465.1"/>
    <property type="molecule type" value="Genomic_DNA"/>
</dbReference>